<feature type="domain" description="WPP" evidence="5">
    <location>
        <begin position="25"/>
        <end position="88"/>
    </location>
</feature>
<dbReference type="GO" id="GO:0005634">
    <property type="term" value="C:nucleus"/>
    <property type="evidence" value="ECO:0007669"/>
    <property type="project" value="UniProtKB-SubCell"/>
</dbReference>
<dbReference type="AlphaFoldDB" id="A0AAW2DLY2"/>
<evidence type="ECO:0000256" key="1">
    <source>
        <dbReference type="ARBA" id="ARBA00004123"/>
    </source>
</evidence>
<gene>
    <name evidence="6" type="ORF">SO802_006267</name>
</gene>
<dbReference type="Pfam" id="PF13943">
    <property type="entry name" value="WPP"/>
    <property type="match status" value="1"/>
</dbReference>
<proteinExistence type="predicted"/>
<sequence length="132" mass="13925">MAADTAHMQCRGGTPRRDALQAVHLSKRYGTLLSNKASSAARLIEEEAFSTAAASASTEGDGIKILQVYSHEISRRMLDTVKTRASFAVASSIVDVGIALQTPSLEAASAPLPVRITLLPSPNLNLSLGFNC</sequence>
<dbReference type="InterPro" id="IPR025265">
    <property type="entry name" value="WPP_dom"/>
</dbReference>
<protein>
    <recommendedName>
        <fullName evidence="5">WPP domain-containing protein</fullName>
    </recommendedName>
</protein>
<evidence type="ECO:0000313" key="6">
    <source>
        <dbReference type="EMBL" id="KAL0011159.1"/>
    </source>
</evidence>
<evidence type="ECO:0000256" key="3">
    <source>
        <dbReference type="ARBA" id="ARBA00022490"/>
    </source>
</evidence>
<evidence type="ECO:0000313" key="7">
    <source>
        <dbReference type="Proteomes" id="UP001459277"/>
    </source>
</evidence>
<organism evidence="6 7">
    <name type="scientific">Lithocarpus litseifolius</name>
    <dbReference type="NCBI Taxonomy" id="425828"/>
    <lineage>
        <taxon>Eukaryota</taxon>
        <taxon>Viridiplantae</taxon>
        <taxon>Streptophyta</taxon>
        <taxon>Embryophyta</taxon>
        <taxon>Tracheophyta</taxon>
        <taxon>Spermatophyta</taxon>
        <taxon>Magnoliopsida</taxon>
        <taxon>eudicotyledons</taxon>
        <taxon>Gunneridae</taxon>
        <taxon>Pentapetalae</taxon>
        <taxon>rosids</taxon>
        <taxon>fabids</taxon>
        <taxon>Fagales</taxon>
        <taxon>Fagaceae</taxon>
        <taxon>Lithocarpus</taxon>
    </lineage>
</organism>
<evidence type="ECO:0000256" key="2">
    <source>
        <dbReference type="ARBA" id="ARBA00004496"/>
    </source>
</evidence>
<accession>A0AAW2DLY2</accession>
<keyword evidence="4" id="KW-0539">Nucleus</keyword>
<evidence type="ECO:0000256" key="4">
    <source>
        <dbReference type="ARBA" id="ARBA00023242"/>
    </source>
</evidence>
<dbReference type="EMBL" id="JAZDWU010000002">
    <property type="protein sequence ID" value="KAL0011159.1"/>
    <property type="molecule type" value="Genomic_DNA"/>
</dbReference>
<dbReference type="PANTHER" id="PTHR34362:SF1">
    <property type="entry name" value="WPP DOMAIN-CONTAINING PROTEIN 1-RELATED"/>
    <property type="match status" value="1"/>
</dbReference>
<keyword evidence="3" id="KW-0963">Cytoplasm</keyword>
<dbReference type="InterPro" id="IPR038214">
    <property type="entry name" value="WPP_sf"/>
</dbReference>
<reference evidence="6 7" key="1">
    <citation type="submission" date="2024-01" db="EMBL/GenBank/DDBJ databases">
        <title>A telomere-to-telomere, gap-free genome of sweet tea (Lithocarpus litseifolius).</title>
        <authorList>
            <person name="Zhou J."/>
        </authorList>
    </citation>
    <scope>NUCLEOTIDE SEQUENCE [LARGE SCALE GENOMIC DNA]</scope>
    <source>
        <strain evidence="6">Zhou-2022a</strain>
        <tissue evidence="6">Leaf</tissue>
    </source>
</reference>
<dbReference type="Proteomes" id="UP001459277">
    <property type="component" value="Unassembled WGS sequence"/>
</dbReference>
<comment type="subcellular location">
    <subcellularLocation>
        <location evidence="2">Cytoplasm</location>
    </subcellularLocation>
    <subcellularLocation>
        <location evidence="1">Nucleus</location>
    </subcellularLocation>
</comment>
<dbReference type="InterPro" id="IPR044692">
    <property type="entry name" value="WPP1/2/3"/>
</dbReference>
<dbReference type="GO" id="GO:0048527">
    <property type="term" value="P:lateral root development"/>
    <property type="evidence" value="ECO:0007669"/>
    <property type="project" value="InterPro"/>
</dbReference>
<comment type="caution">
    <text evidence="6">The sequence shown here is derived from an EMBL/GenBank/DDBJ whole genome shotgun (WGS) entry which is preliminary data.</text>
</comment>
<dbReference type="GO" id="GO:0005737">
    <property type="term" value="C:cytoplasm"/>
    <property type="evidence" value="ECO:0007669"/>
    <property type="project" value="UniProtKB-SubCell"/>
</dbReference>
<keyword evidence="7" id="KW-1185">Reference proteome</keyword>
<dbReference type="GO" id="GO:0000278">
    <property type="term" value="P:mitotic cell cycle"/>
    <property type="evidence" value="ECO:0007669"/>
    <property type="project" value="InterPro"/>
</dbReference>
<dbReference type="PANTHER" id="PTHR34362">
    <property type="entry name" value="WPP DOMAIN-CONTAINING PROTEIN 1-RELATED"/>
    <property type="match status" value="1"/>
</dbReference>
<name>A0AAW2DLY2_9ROSI</name>
<dbReference type="Gene3D" id="1.10.246.200">
    <property type="entry name" value="WPP domain"/>
    <property type="match status" value="1"/>
</dbReference>
<evidence type="ECO:0000259" key="5">
    <source>
        <dbReference type="Pfam" id="PF13943"/>
    </source>
</evidence>